<reference evidence="2 3" key="1">
    <citation type="submission" date="2012-03" db="EMBL/GenBank/DDBJ databases">
        <title>The Genome Sequence of Bartonella taylorii 8TBB.</title>
        <authorList>
            <consortium name="The Broad Institute Genome Sequencing Platform"/>
            <consortium name="The Broad Institute Genome Sequencing Center for Infectious Disease"/>
            <person name="Feldgarden M."/>
            <person name="Kirby J."/>
            <person name="Kosoy M."/>
            <person name="Birtles R."/>
            <person name="Probert W.S."/>
            <person name="Chiaraviglio L."/>
            <person name="Young S.K."/>
            <person name="Zeng Q."/>
            <person name="Gargeya S."/>
            <person name="Fitzgerald M."/>
            <person name="Haas B."/>
            <person name="Abouelleil A."/>
            <person name="Alvarado L."/>
            <person name="Arachchi H.M."/>
            <person name="Berlin A."/>
            <person name="Chapman S.B."/>
            <person name="Gearin G."/>
            <person name="Goldberg J."/>
            <person name="Griggs A."/>
            <person name="Gujja S."/>
            <person name="Hansen M."/>
            <person name="Heiman D."/>
            <person name="Howarth C."/>
            <person name="Larimer J."/>
            <person name="Lui A."/>
            <person name="MacDonald P.J.P."/>
            <person name="McCowen C."/>
            <person name="Montmayeur A."/>
            <person name="Murphy C."/>
            <person name="Neiman D."/>
            <person name="Pearson M."/>
            <person name="Priest M."/>
            <person name="Roberts A."/>
            <person name="Saif S."/>
            <person name="Shea T."/>
            <person name="Sisk P."/>
            <person name="Stolte C."/>
            <person name="Sykes S."/>
            <person name="Wortman J."/>
            <person name="Nusbaum C."/>
            <person name="Birren B."/>
        </authorList>
    </citation>
    <scope>NUCLEOTIDE SEQUENCE [LARGE SCALE GENOMIC DNA]</scope>
    <source>
        <strain evidence="2 3">8TBB</strain>
    </source>
</reference>
<evidence type="ECO:0000313" key="2">
    <source>
        <dbReference type="EMBL" id="EJF97796.1"/>
    </source>
</evidence>
<feature type="transmembrane region" description="Helical" evidence="1">
    <location>
        <begin position="6"/>
        <end position="39"/>
    </location>
</feature>
<feature type="transmembrane region" description="Helical" evidence="1">
    <location>
        <begin position="104"/>
        <end position="127"/>
    </location>
</feature>
<feature type="transmembrane region" description="Helical" evidence="1">
    <location>
        <begin position="147"/>
        <end position="171"/>
    </location>
</feature>
<proteinExistence type="predicted"/>
<dbReference type="RefSeq" id="WP_004857642.1">
    <property type="nucleotide sequence ID" value="NZ_JH725050.1"/>
</dbReference>
<organism evidence="2 3">
    <name type="scientific">Bartonella taylorii 8TBB</name>
    <dbReference type="NCBI Taxonomy" id="1094560"/>
    <lineage>
        <taxon>Bacteria</taxon>
        <taxon>Pseudomonadati</taxon>
        <taxon>Pseudomonadota</taxon>
        <taxon>Alphaproteobacteria</taxon>
        <taxon>Hyphomicrobiales</taxon>
        <taxon>Bartonellaceae</taxon>
        <taxon>Bartonella</taxon>
    </lineage>
</organism>
<name>A0A9P2W3N9_BARTA</name>
<keyword evidence="1" id="KW-1133">Transmembrane helix</keyword>
<gene>
    <name evidence="2" type="ORF">ME9_00062</name>
</gene>
<dbReference type="AlphaFoldDB" id="A0A9P2W3N9"/>
<dbReference type="Proteomes" id="UP000002648">
    <property type="component" value="Unassembled WGS sequence"/>
</dbReference>
<evidence type="ECO:0000313" key="3">
    <source>
        <dbReference type="Proteomes" id="UP000002648"/>
    </source>
</evidence>
<comment type="caution">
    <text evidence="2">The sequence shown here is derived from an EMBL/GenBank/DDBJ whole genome shotgun (WGS) entry which is preliminary data.</text>
</comment>
<protein>
    <submittedName>
        <fullName evidence="2">Uncharacterized protein</fullName>
    </submittedName>
</protein>
<sequence length="192" mass="22318">MKGAIFLLIMPFIFSMSTSIVVFAILVNTIIMMPYYSLIKRLRLYYRVKEQRRVMKEHPQHLCCLVRNEKKSKYQNLSPDTSIPHRGADPFSLKKLMAFSRKDYLIISVISLIIMAFKAYVYIAFFFQPSFIIGRDKEGFKVLACLILLLTFISACVLITLPVVLVLRAILTSQLKKKLQQLKEITRQQDQC</sequence>
<dbReference type="EMBL" id="AIMD01000003">
    <property type="protein sequence ID" value="EJF97796.1"/>
    <property type="molecule type" value="Genomic_DNA"/>
</dbReference>
<accession>A0A9P2W3N9</accession>
<keyword evidence="1" id="KW-0472">Membrane</keyword>
<keyword evidence="1" id="KW-0812">Transmembrane</keyword>
<evidence type="ECO:0000256" key="1">
    <source>
        <dbReference type="SAM" id="Phobius"/>
    </source>
</evidence>
<keyword evidence="3" id="KW-1185">Reference proteome</keyword>
<dbReference type="OrthoDB" id="7926628at2"/>